<reference evidence="2 3" key="1">
    <citation type="submission" date="2018-12" db="EMBL/GenBank/DDBJ databases">
        <authorList>
            <person name="Yu L."/>
        </authorList>
    </citation>
    <scope>NUCLEOTIDE SEQUENCE [LARGE SCALE GENOMIC DNA]</scope>
    <source>
        <strain evidence="2 3">S5H2222</strain>
    </source>
</reference>
<dbReference type="RefSeq" id="WP_126293636.1">
    <property type="nucleotide sequence ID" value="NZ_CP155468.1"/>
</dbReference>
<organism evidence="2 3">
    <name type="scientific">Lysinibacillus telephonicus</name>
    <dbReference type="NCBI Taxonomy" id="1714840"/>
    <lineage>
        <taxon>Bacteria</taxon>
        <taxon>Bacillati</taxon>
        <taxon>Bacillota</taxon>
        <taxon>Bacilli</taxon>
        <taxon>Bacillales</taxon>
        <taxon>Bacillaceae</taxon>
        <taxon>Lysinibacillus</taxon>
    </lineage>
</organism>
<dbReference type="AlphaFoldDB" id="A0A3S0JXY1"/>
<dbReference type="InterPro" id="IPR007419">
    <property type="entry name" value="BFD-like_2Fe2S-bd_dom"/>
</dbReference>
<dbReference type="EMBL" id="RXNR01000013">
    <property type="protein sequence ID" value="RTQ94169.1"/>
    <property type="molecule type" value="Genomic_DNA"/>
</dbReference>
<gene>
    <name evidence="2" type="ORF">EKG35_06535</name>
</gene>
<name>A0A3S0JXY1_9BACI</name>
<evidence type="ECO:0000313" key="3">
    <source>
        <dbReference type="Proteomes" id="UP000276349"/>
    </source>
</evidence>
<comment type="caution">
    <text evidence="2">The sequence shown here is derived from an EMBL/GenBank/DDBJ whole genome shotgun (WGS) entry which is preliminary data.</text>
</comment>
<evidence type="ECO:0000259" key="1">
    <source>
        <dbReference type="Pfam" id="PF04324"/>
    </source>
</evidence>
<dbReference type="Pfam" id="PF04324">
    <property type="entry name" value="Fer2_BFD"/>
    <property type="match status" value="1"/>
</dbReference>
<dbReference type="PANTHER" id="PTHR42720:SF1">
    <property type="entry name" value="GLYCEROL 3-PHOSPHATE OXIDASE"/>
    <property type="match status" value="1"/>
</dbReference>
<dbReference type="PANTHER" id="PTHR42720">
    <property type="entry name" value="GLYCEROL-3-PHOSPHATE DEHYDROGENASE"/>
    <property type="match status" value="1"/>
</dbReference>
<protein>
    <submittedName>
        <fullName evidence="2">(2Fe-2S)-binding protein</fullName>
    </submittedName>
</protein>
<proteinExistence type="predicted"/>
<sequence length="82" mass="9125">MEKTCICRCEGVFLEEILQAIDEGATSFQGIKKRNRIGMGHCQGRTCQPIVRDILRKKVGANSLFELQKAQAPVRPVPLGKL</sequence>
<dbReference type="InterPro" id="IPR052745">
    <property type="entry name" value="G3P_Oxidase/Oxidoreductase"/>
</dbReference>
<dbReference type="OrthoDB" id="9801699at2"/>
<dbReference type="Gene3D" id="1.10.10.1100">
    <property type="entry name" value="BFD-like [2Fe-2S]-binding domain"/>
    <property type="match status" value="1"/>
</dbReference>
<feature type="domain" description="BFD-like [2Fe-2S]-binding" evidence="1">
    <location>
        <begin position="6"/>
        <end position="56"/>
    </location>
</feature>
<dbReference type="InterPro" id="IPR041854">
    <property type="entry name" value="BFD-like_2Fe2S-bd_dom_sf"/>
</dbReference>
<evidence type="ECO:0000313" key="2">
    <source>
        <dbReference type="EMBL" id="RTQ94169.1"/>
    </source>
</evidence>
<dbReference type="Proteomes" id="UP000276349">
    <property type="component" value="Unassembled WGS sequence"/>
</dbReference>
<accession>A0A3S0JXY1</accession>
<dbReference type="CDD" id="cd19946">
    <property type="entry name" value="GlpA-like_Fer2_BFD-like"/>
    <property type="match status" value="1"/>
</dbReference>
<keyword evidence="3" id="KW-1185">Reference proteome</keyword>